<keyword evidence="2" id="KW-0472">Membrane</keyword>
<proteinExistence type="predicted"/>
<keyword evidence="2" id="KW-0812">Transmembrane</keyword>
<reference evidence="3 4" key="1">
    <citation type="submission" date="2024-03" db="EMBL/GenBank/DDBJ databases">
        <title>Actinomycetospora sp. OC33-EN07, a novel actinomycete isolated from wild orchid (Aerides multiflora).</title>
        <authorList>
            <person name="Suriyachadkun C."/>
        </authorList>
    </citation>
    <scope>NUCLEOTIDE SEQUENCE [LARGE SCALE GENOMIC DNA]</scope>
    <source>
        <strain evidence="3 4">OC33-EN07</strain>
    </source>
</reference>
<evidence type="ECO:0000313" key="3">
    <source>
        <dbReference type="EMBL" id="MEJ2865044.1"/>
    </source>
</evidence>
<evidence type="ECO:0000256" key="1">
    <source>
        <dbReference type="SAM" id="MobiDB-lite"/>
    </source>
</evidence>
<feature type="compositionally biased region" description="Basic and acidic residues" evidence="1">
    <location>
        <begin position="91"/>
        <end position="104"/>
    </location>
</feature>
<dbReference type="RefSeq" id="WP_337706415.1">
    <property type="nucleotide sequence ID" value="NZ_JBBEGM010000015.1"/>
</dbReference>
<feature type="region of interest" description="Disordered" evidence="1">
    <location>
        <begin position="54"/>
        <end position="116"/>
    </location>
</feature>
<sequence length="217" mass="24168">MAVLLLIKWLVITAVILAVPFGIWWTIDRSRRPALAVPAPPVMAAPIVTPAIRPARPTAPRATPAAPLPRRPLRTLRPREEPATAPVPVPRQDRRPEPSRRPEPPRQAGPRVLDPDREVVVTREEDHQDVLARHHRPGAAPRPLTVELWSSSVTRGKYRGDYAVEVRLDGERVGELTALMSARYRHLVDVVGPVRCRGVVTHGDRGYQVDLKLPDVV</sequence>
<evidence type="ECO:0000313" key="4">
    <source>
        <dbReference type="Proteomes" id="UP001369736"/>
    </source>
</evidence>
<dbReference type="Proteomes" id="UP001369736">
    <property type="component" value="Unassembled WGS sequence"/>
</dbReference>
<keyword evidence="2" id="KW-1133">Transmembrane helix</keyword>
<name>A0ABU8MCG9_9PSEU</name>
<dbReference type="EMBL" id="JBBEGM010000015">
    <property type="protein sequence ID" value="MEJ2865044.1"/>
    <property type="molecule type" value="Genomic_DNA"/>
</dbReference>
<gene>
    <name evidence="3" type="ORF">WCD58_28060</name>
</gene>
<organism evidence="3 4">
    <name type="scientific">Actinomycetospora flava</name>
    <dbReference type="NCBI Taxonomy" id="3129232"/>
    <lineage>
        <taxon>Bacteria</taxon>
        <taxon>Bacillati</taxon>
        <taxon>Actinomycetota</taxon>
        <taxon>Actinomycetes</taxon>
        <taxon>Pseudonocardiales</taxon>
        <taxon>Pseudonocardiaceae</taxon>
        <taxon>Actinomycetospora</taxon>
    </lineage>
</organism>
<accession>A0ABU8MCG9</accession>
<keyword evidence="4" id="KW-1185">Reference proteome</keyword>
<evidence type="ECO:0000256" key="2">
    <source>
        <dbReference type="SAM" id="Phobius"/>
    </source>
</evidence>
<feature type="compositionally biased region" description="Low complexity" evidence="1">
    <location>
        <begin position="54"/>
        <end position="65"/>
    </location>
</feature>
<feature type="transmembrane region" description="Helical" evidence="2">
    <location>
        <begin position="6"/>
        <end position="27"/>
    </location>
</feature>
<comment type="caution">
    <text evidence="3">The sequence shown here is derived from an EMBL/GenBank/DDBJ whole genome shotgun (WGS) entry which is preliminary data.</text>
</comment>
<protein>
    <submittedName>
        <fullName evidence="3">Uncharacterized protein</fullName>
    </submittedName>
</protein>